<reference evidence="4 5" key="1">
    <citation type="journal article" date="2018" name="Sci. Rep.">
        <title>Comparative genomics provides insights into the lifestyle and reveals functional heterogeneity of dark septate endophytic fungi.</title>
        <authorList>
            <person name="Knapp D.G."/>
            <person name="Nemeth J.B."/>
            <person name="Barry K."/>
            <person name="Hainaut M."/>
            <person name="Henrissat B."/>
            <person name="Johnson J."/>
            <person name="Kuo A."/>
            <person name="Lim J.H.P."/>
            <person name="Lipzen A."/>
            <person name="Nolan M."/>
            <person name="Ohm R.A."/>
            <person name="Tamas L."/>
            <person name="Grigoriev I.V."/>
            <person name="Spatafora J.W."/>
            <person name="Nagy L.G."/>
            <person name="Kovacs G.M."/>
        </authorList>
    </citation>
    <scope>NUCLEOTIDE SEQUENCE [LARGE SCALE GENOMIC DNA]</scope>
    <source>
        <strain evidence="4 5">DSE2036</strain>
    </source>
</reference>
<dbReference type="GO" id="GO:0008168">
    <property type="term" value="F:methyltransferase activity"/>
    <property type="evidence" value="ECO:0007669"/>
    <property type="project" value="UniProtKB-KW"/>
</dbReference>
<evidence type="ECO:0000313" key="5">
    <source>
        <dbReference type="Proteomes" id="UP000244855"/>
    </source>
</evidence>
<dbReference type="Pfam" id="PF13649">
    <property type="entry name" value="Methyltransf_25"/>
    <property type="match status" value="1"/>
</dbReference>
<accession>A0A2V1DMV0</accession>
<dbReference type="InterPro" id="IPR029063">
    <property type="entry name" value="SAM-dependent_MTases_sf"/>
</dbReference>
<dbReference type="EMBL" id="KZ805402">
    <property type="protein sequence ID" value="PVH98963.1"/>
    <property type="molecule type" value="Genomic_DNA"/>
</dbReference>
<dbReference type="PANTHER" id="PTHR43861">
    <property type="entry name" value="TRANS-ACONITATE 2-METHYLTRANSFERASE-RELATED"/>
    <property type="match status" value="1"/>
</dbReference>
<dbReference type="SUPFAM" id="SSF53335">
    <property type="entry name" value="S-adenosyl-L-methionine-dependent methyltransferases"/>
    <property type="match status" value="1"/>
</dbReference>
<dbReference type="CDD" id="cd02440">
    <property type="entry name" value="AdoMet_MTases"/>
    <property type="match status" value="1"/>
</dbReference>
<evidence type="ECO:0000256" key="2">
    <source>
        <dbReference type="ARBA" id="ARBA00022679"/>
    </source>
</evidence>
<proteinExistence type="predicted"/>
<organism evidence="4 5">
    <name type="scientific">Periconia macrospinosa</name>
    <dbReference type="NCBI Taxonomy" id="97972"/>
    <lineage>
        <taxon>Eukaryota</taxon>
        <taxon>Fungi</taxon>
        <taxon>Dikarya</taxon>
        <taxon>Ascomycota</taxon>
        <taxon>Pezizomycotina</taxon>
        <taxon>Dothideomycetes</taxon>
        <taxon>Pleosporomycetidae</taxon>
        <taxon>Pleosporales</taxon>
        <taxon>Massarineae</taxon>
        <taxon>Periconiaceae</taxon>
        <taxon>Periconia</taxon>
    </lineage>
</organism>
<feature type="domain" description="Methyltransferase" evidence="3">
    <location>
        <begin position="48"/>
        <end position="144"/>
    </location>
</feature>
<name>A0A2V1DMV0_9PLEO</name>
<dbReference type="InterPro" id="IPR041698">
    <property type="entry name" value="Methyltransf_25"/>
</dbReference>
<gene>
    <name evidence="4" type="ORF">DM02DRAFT_615425</name>
</gene>
<dbReference type="AlphaFoldDB" id="A0A2V1DMV0"/>
<dbReference type="GO" id="GO:0032259">
    <property type="term" value="P:methylation"/>
    <property type="evidence" value="ECO:0007669"/>
    <property type="project" value="UniProtKB-KW"/>
</dbReference>
<dbReference type="OrthoDB" id="3647at2759"/>
<keyword evidence="1 4" id="KW-0489">Methyltransferase</keyword>
<dbReference type="PANTHER" id="PTHR43861:SF1">
    <property type="entry name" value="TRANS-ACONITATE 2-METHYLTRANSFERASE"/>
    <property type="match status" value="1"/>
</dbReference>
<protein>
    <submittedName>
        <fullName evidence="4">S-adenosyl-L-methionine-dependent methyltransferase</fullName>
    </submittedName>
</protein>
<dbReference type="Proteomes" id="UP000244855">
    <property type="component" value="Unassembled WGS sequence"/>
</dbReference>
<sequence length="253" mass="28525">MNATQHEAHMQFDHLGETYDIFGRSPFRQFMEYPTTFAAMGDISGLSILDYGCGSGLYTRMLKRKGANRCVGVDATPSMIEHAQGIEKSTALGAEYVVMDDKFPQGFEGAFDIVLAVYVLPFMTDVEQLEAWFRNSTKCLRPGGRLVAVSGSSDTKNDPGYFQQYGFRLYKDEAPEGTEPHPCKLDLCYDTLDNKGIQTYLWTKARLEDASKKAGFGDFEWCEPVIKEGKVDQSFWEPVLSRPNTYTFRCTLL</sequence>
<evidence type="ECO:0000259" key="3">
    <source>
        <dbReference type="Pfam" id="PF13649"/>
    </source>
</evidence>
<dbReference type="Gene3D" id="3.40.50.150">
    <property type="entry name" value="Vaccinia Virus protein VP39"/>
    <property type="match status" value="1"/>
</dbReference>
<evidence type="ECO:0000313" key="4">
    <source>
        <dbReference type="EMBL" id="PVH98963.1"/>
    </source>
</evidence>
<keyword evidence="5" id="KW-1185">Reference proteome</keyword>
<evidence type="ECO:0000256" key="1">
    <source>
        <dbReference type="ARBA" id="ARBA00022603"/>
    </source>
</evidence>
<keyword evidence="2 4" id="KW-0808">Transferase</keyword>
<dbReference type="STRING" id="97972.A0A2V1DMV0"/>